<dbReference type="PRINTS" id="PR01009">
    <property type="entry name" value="FLGMRINGFLIF"/>
</dbReference>
<dbReference type="Gene3D" id="3.30.300.30">
    <property type="match status" value="1"/>
</dbReference>
<evidence type="ECO:0000259" key="11">
    <source>
        <dbReference type="Pfam" id="PF01514"/>
    </source>
</evidence>
<evidence type="ECO:0000256" key="7">
    <source>
        <dbReference type="ARBA" id="ARBA00023136"/>
    </source>
</evidence>
<dbReference type="PANTHER" id="PTHR30046">
    <property type="entry name" value="FLAGELLAR M-RING PROTEIN"/>
    <property type="match status" value="1"/>
</dbReference>
<dbReference type="EMBL" id="JBHTMU010000036">
    <property type="protein sequence ID" value="MFD1344036.1"/>
    <property type="molecule type" value="Genomic_DNA"/>
</dbReference>
<comment type="similarity">
    <text evidence="3">Belongs to the FliF family.</text>
</comment>
<dbReference type="NCBIfam" id="TIGR00206">
    <property type="entry name" value="fliF"/>
    <property type="match status" value="1"/>
</dbReference>
<comment type="caution">
    <text evidence="13">The sequence shown here is derived from an EMBL/GenBank/DDBJ whole genome shotgun (WGS) entry which is preliminary data.</text>
</comment>
<evidence type="ECO:0000313" key="14">
    <source>
        <dbReference type="Proteomes" id="UP001597135"/>
    </source>
</evidence>
<protein>
    <submittedName>
        <fullName evidence="13">Flagellar basal-body MS-ring/collar protein FliF</fullName>
    </submittedName>
</protein>
<evidence type="ECO:0000256" key="6">
    <source>
        <dbReference type="ARBA" id="ARBA00022989"/>
    </source>
</evidence>
<feature type="region of interest" description="Disordered" evidence="9">
    <location>
        <begin position="261"/>
        <end position="317"/>
    </location>
</feature>
<dbReference type="Pfam" id="PF01514">
    <property type="entry name" value="YscJ_FliF"/>
    <property type="match status" value="1"/>
</dbReference>
<feature type="domain" description="Flagellar M-ring C-terminal" evidence="12">
    <location>
        <begin position="232"/>
        <end position="391"/>
    </location>
</feature>
<evidence type="ECO:0000256" key="9">
    <source>
        <dbReference type="SAM" id="MobiDB-lite"/>
    </source>
</evidence>
<dbReference type="Proteomes" id="UP001597135">
    <property type="component" value="Unassembled WGS sequence"/>
</dbReference>
<gene>
    <name evidence="13" type="primary">fliF</name>
    <name evidence="13" type="ORF">ACFQ4E_16520</name>
</gene>
<dbReference type="Pfam" id="PF08345">
    <property type="entry name" value="YscJ_FliF_C"/>
    <property type="match status" value="1"/>
</dbReference>
<feature type="transmembrane region" description="Helical" evidence="10">
    <location>
        <begin position="417"/>
        <end position="435"/>
    </location>
</feature>
<dbReference type="PANTHER" id="PTHR30046:SF0">
    <property type="entry name" value="FLAGELLAR M-RING PROTEIN"/>
    <property type="match status" value="1"/>
</dbReference>
<dbReference type="InterPro" id="IPR045851">
    <property type="entry name" value="AMP-bd_C_sf"/>
</dbReference>
<keyword evidence="13" id="KW-0969">Cilium</keyword>
<sequence>MLAVWTALSMRRRVIVIAATLAVFVAVLGLARLASAPRMVLLYAGLEPANAGEVVTALDARDIPYDIRGGAIFVPATERDGLRLSLAGEGLPANGAHGYELLDGLTGFGTTSQMFDAAYWRAKEGELARTLVASPHIAQARVHIANSSANPFQRSVTPTASVSVTAQGSPVTQEQARAIRFLVASAVPGLAPSDVSVIDSQSGLVGPEEEGEGSTADRVAELRDRVQRLVEARVGMGNAVVELSLDTVTETEQIVERRFDPEGRVVISSDSEERSEQSQDQGGGDVTVASNLPDGDAAGGDSSSSQETETRERLNFEVSETMREVTRAPGAIRRITVAVLVNGSYAPDASGTPQFVPMAETEQEALRDLVGSAVGFDAERGDVITIRSLPFDRPDGLGTPALTPSWLSQLALDPMTLLQMAILGAVALGLGLFVVRPVLAGGRETAALPPPRPV</sequence>
<keyword evidence="5 10" id="KW-0812">Transmembrane</keyword>
<keyword evidence="8" id="KW-0975">Bacterial flagellum</keyword>
<keyword evidence="4" id="KW-1003">Cell membrane</keyword>
<keyword evidence="13" id="KW-0966">Cell projection</keyword>
<evidence type="ECO:0000259" key="12">
    <source>
        <dbReference type="Pfam" id="PF08345"/>
    </source>
</evidence>
<keyword evidence="6 10" id="KW-1133">Transmembrane helix</keyword>
<evidence type="ECO:0000256" key="8">
    <source>
        <dbReference type="ARBA" id="ARBA00023143"/>
    </source>
</evidence>
<dbReference type="InterPro" id="IPR006182">
    <property type="entry name" value="FliF_N_dom"/>
</dbReference>
<feature type="compositionally biased region" description="Basic and acidic residues" evidence="9">
    <location>
        <begin position="308"/>
        <end position="317"/>
    </location>
</feature>
<dbReference type="InterPro" id="IPR043427">
    <property type="entry name" value="YscJ/FliF"/>
</dbReference>
<evidence type="ECO:0000256" key="2">
    <source>
        <dbReference type="ARBA" id="ARBA00004651"/>
    </source>
</evidence>
<organism evidence="13 14">
    <name type="scientific">Litorisediminicola beolgyonensis</name>
    <dbReference type="NCBI Taxonomy" id="1173614"/>
    <lineage>
        <taxon>Bacteria</taxon>
        <taxon>Pseudomonadati</taxon>
        <taxon>Pseudomonadota</taxon>
        <taxon>Alphaproteobacteria</taxon>
        <taxon>Rhodobacterales</taxon>
        <taxon>Paracoccaceae</taxon>
        <taxon>Litorisediminicola</taxon>
    </lineage>
</organism>
<feature type="region of interest" description="Disordered" evidence="9">
    <location>
        <begin position="200"/>
        <end position="219"/>
    </location>
</feature>
<reference evidence="14" key="1">
    <citation type="journal article" date="2019" name="Int. J. Syst. Evol. Microbiol.">
        <title>The Global Catalogue of Microorganisms (GCM) 10K type strain sequencing project: providing services to taxonomists for standard genome sequencing and annotation.</title>
        <authorList>
            <consortium name="The Broad Institute Genomics Platform"/>
            <consortium name="The Broad Institute Genome Sequencing Center for Infectious Disease"/>
            <person name="Wu L."/>
            <person name="Ma J."/>
        </authorList>
    </citation>
    <scope>NUCLEOTIDE SEQUENCE [LARGE SCALE GENOMIC DNA]</scope>
    <source>
        <strain evidence="14">CCUG 62953</strain>
    </source>
</reference>
<keyword evidence="14" id="KW-1185">Reference proteome</keyword>
<evidence type="ECO:0000313" key="13">
    <source>
        <dbReference type="EMBL" id="MFD1344036.1"/>
    </source>
</evidence>
<accession>A0ABW3ZLJ9</accession>
<evidence type="ECO:0000256" key="3">
    <source>
        <dbReference type="ARBA" id="ARBA00007971"/>
    </source>
</evidence>
<feature type="domain" description="Flagellar M-ring N-terminal" evidence="11">
    <location>
        <begin position="35"/>
        <end position="203"/>
    </location>
</feature>
<proteinExistence type="inferred from homology"/>
<keyword evidence="13" id="KW-0282">Flagellum</keyword>
<evidence type="ECO:0000256" key="1">
    <source>
        <dbReference type="ARBA" id="ARBA00004117"/>
    </source>
</evidence>
<feature type="non-terminal residue" evidence="13">
    <location>
        <position position="454"/>
    </location>
</feature>
<name>A0ABW3ZLJ9_9RHOB</name>
<feature type="compositionally biased region" description="Low complexity" evidence="9">
    <location>
        <begin position="294"/>
        <end position="305"/>
    </location>
</feature>
<evidence type="ECO:0000256" key="5">
    <source>
        <dbReference type="ARBA" id="ARBA00022692"/>
    </source>
</evidence>
<dbReference type="InterPro" id="IPR000067">
    <property type="entry name" value="FlgMring_FliF"/>
</dbReference>
<comment type="subcellular location">
    <subcellularLocation>
        <location evidence="1">Bacterial flagellum basal body</location>
    </subcellularLocation>
    <subcellularLocation>
        <location evidence="2">Cell membrane</location>
        <topology evidence="2">Multi-pass membrane protein</topology>
    </subcellularLocation>
</comment>
<keyword evidence="7 10" id="KW-0472">Membrane</keyword>
<evidence type="ECO:0000256" key="4">
    <source>
        <dbReference type="ARBA" id="ARBA00022475"/>
    </source>
</evidence>
<evidence type="ECO:0000256" key="10">
    <source>
        <dbReference type="SAM" id="Phobius"/>
    </source>
</evidence>
<dbReference type="InterPro" id="IPR013556">
    <property type="entry name" value="Flag_M-ring_C"/>
</dbReference>